<keyword evidence="6 7" id="KW-0472">Membrane</keyword>
<accession>A0ABN8FZ14</accession>
<keyword evidence="3" id="KW-1003">Cell membrane</keyword>
<proteinExistence type="predicted"/>
<evidence type="ECO:0000313" key="9">
    <source>
        <dbReference type="EMBL" id="CAH1191637.1"/>
    </source>
</evidence>
<dbReference type="Pfam" id="PF07690">
    <property type="entry name" value="MFS_1"/>
    <property type="match status" value="1"/>
</dbReference>
<comment type="caution">
    <text evidence="9">The sequence shown here is derived from an EMBL/GenBank/DDBJ whole genome shotgun (WGS) entry which is preliminary data.</text>
</comment>
<dbReference type="EMBL" id="CAKMMG010000001">
    <property type="protein sequence ID" value="CAH1191637.1"/>
    <property type="molecule type" value="Genomic_DNA"/>
</dbReference>
<evidence type="ECO:0000256" key="2">
    <source>
        <dbReference type="ARBA" id="ARBA00022448"/>
    </source>
</evidence>
<evidence type="ECO:0000256" key="5">
    <source>
        <dbReference type="ARBA" id="ARBA00022989"/>
    </source>
</evidence>
<evidence type="ECO:0000256" key="7">
    <source>
        <dbReference type="SAM" id="Phobius"/>
    </source>
</evidence>
<dbReference type="InterPro" id="IPR020846">
    <property type="entry name" value="MFS_dom"/>
</dbReference>
<feature type="transmembrane region" description="Helical" evidence="7">
    <location>
        <begin position="85"/>
        <end position="105"/>
    </location>
</feature>
<keyword evidence="10" id="KW-1185">Reference proteome</keyword>
<gene>
    <name evidence="9" type="primary">entS_1</name>
    <name evidence="9" type="ORF">PAECIP111892_00692</name>
</gene>
<dbReference type="InterPro" id="IPR036259">
    <property type="entry name" value="MFS_trans_sf"/>
</dbReference>
<dbReference type="CDD" id="cd06173">
    <property type="entry name" value="MFS_MefA_like"/>
    <property type="match status" value="1"/>
</dbReference>
<keyword evidence="2" id="KW-0813">Transport</keyword>
<protein>
    <submittedName>
        <fullName evidence="9">Enterobactin exporter EntS</fullName>
    </submittedName>
</protein>
<evidence type="ECO:0000256" key="3">
    <source>
        <dbReference type="ARBA" id="ARBA00022475"/>
    </source>
</evidence>
<feature type="transmembrane region" description="Helical" evidence="7">
    <location>
        <begin position="111"/>
        <end position="130"/>
    </location>
</feature>
<feature type="transmembrane region" description="Helical" evidence="7">
    <location>
        <begin position="20"/>
        <end position="38"/>
    </location>
</feature>
<dbReference type="Gene3D" id="1.20.1250.20">
    <property type="entry name" value="MFS general substrate transporter like domains"/>
    <property type="match status" value="1"/>
</dbReference>
<feature type="transmembrane region" description="Helical" evidence="7">
    <location>
        <begin position="180"/>
        <end position="198"/>
    </location>
</feature>
<dbReference type="PROSITE" id="PS50850">
    <property type="entry name" value="MFS"/>
    <property type="match status" value="1"/>
</dbReference>
<reference evidence="9" key="1">
    <citation type="submission" date="2022-01" db="EMBL/GenBank/DDBJ databases">
        <authorList>
            <person name="Criscuolo A."/>
        </authorList>
    </citation>
    <scope>NUCLEOTIDE SEQUENCE</scope>
    <source>
        <strain evidence="9">CIP111892</strain>
    </source>
</reference>
<name>A0ABN8FZ14_9BACL</name>
<evidence type="ECO:0000256" key="6">
    <source>
        <dbReference type="ARBA" id="ARBA00023136"/>
    </source>
</evidence>
<comment type="subcellular location">
    <subcellularLocation>
        <location evidence="1">Cell membrane</location>
        <topology evidence="1">Multi-pass membrane protein</topology>
    </subcellularLocation>
</comment>
<evidence type="ECO:0000256" key="1">
    <source>
        <dbReference type="ARBA" id="ARBA00004651"/>
    </source>
</evidence>
<dbReference type="PANTHER" id="PTHR23513:SF6">
    <property type="entry name" value="MAJOR FACILITATOR SUPERFAMILY ASSOCIATED DOMAIN-CONTAINING PROTEIN"/>
    <property type="match status" value="1"/>
</dbReference>
<evidence type="ECO:0000313" key="10">
    <source>
        <dbReference type="Proteomes" id="UP000838324"/>
    </source>
</evidence>
<dbReference type="PANTHER" id="PTHR23513">
    <property type="entry name" value="INTEGRAL MEMBRANE EFFLUX PROTEIN-RELATED"/>
    <property type="match status" value="1"/>
</dbReference>
<feature type="transmembrane region" description="Helical" evidence="7">
    <location>
        <begin position="58"/>
        <end position="78"/>
    </location>
</feature>
<evidence type="ECO:0000256" key="4">
    <source>
        <dbReference type="ARBA" id="ARBA00022692"/>
    </source>
</evidence>
<organism evidence="9 10">
    <name type="scientific">Paenibacillus auburnensis</name>
    <dbReference type="NCBI Taxonomy" id="2905649"/>
    <lineage>
        <taxon>Bacteria</taxon>
        <taxon>Bacillati</taxon>
        <taxon>Bacillota</taxon>
        <taxon>Bacilli</taxon>
        <taxon>Bacillales</taxon>
        <taxon>Paenibacillaceae</taxon>
        <taxon>Paenibacillus</taxon>
    </lineage>
</organism>
<sequence length="414" mass="45358">MSKHYVPIATAAQRTWQSPAFMILLGAGAVMALGNKIYELALPLILYDLTKSSVVMSTMRGIEFLPNLLLAVFIGVLVDRAHKKRWSLTAILLQIVILAGLYLAIERGIHSLFLFYVAGFLLMTFGYAYSNARVAMVKHSLPTSMLTPANASYNFVTTFVGIAGPVLTGLLLMLPKLHEALLLTAVAFSLAFVTLSFIRTDETPRIAAHSREGFWKELQTGWTELRTNRLLLAMSIAVVFLNCSSGMVDTTIIFFAKDELKLSNLELGIVFSASGVGGLAGSLLIGRLRRYLPVGRLMTLSSLFTGITSIIFYASHSVYLLALGLFLYGCFETVSTVSIWTFRQETTPYHLIGRVSGITGSIFKLGMPFAIMGSGWISELSGPRTVFLITIAVNLLIFAGCWLSPLWKQRGVAD</sequence>
<keyword evidence="4 7" id="KW-0812">Transmembrane</keyword>
<evidence type="ECO:0000259" key="8">
    <source>
        <dbReference type="PROSITE" id="PS50850"/>
    </source>
</evidence>
<dbReference type="RefSeq" id="WP_236329786.1">
    <property type="nucleotide sequence ID" value="NZ_CAKMMG010000001.1"/>
</dbReference>
<feature type="transmembrane region" description="Helical" evidence="7">
    <location>
        <begin position="297"/>
        <end position="314"/>
    </location>
</feature>
<feature type="domain" description="Major facilitator superfamily (MFS) profile" evidence="8">
    <location>
        <begin position="230"/>
        <end position="414"/>
    </location>
</feature>
<feature type="transmembrane region" description="Helical" evidence="7">
    <location>
        <begin position="151"/>
        <end position="174"/>
    </location>
</feature>
<keyword evidence="5 7" id="KW-1133">Transmembrane helix</keyword>
<feature type="transmembrane region" description="Helical" evidence="7">
    <location>
        <begin position="267"/>
        <end position="285"/>
    </location>
</feature>
<feature type="transmembrane region" description="Helical" evidence="7">
    <location>
        <begin position="230"/>
        <end position="255"/>
    </location>
</feature>
<feature type="transmembrane region" description="Helical" evidence="7">
    <location>
        <begin position="385"/>
        <end position="407"/>
    </location>
</feature>
<feature type="transmembrane region" description="Helical" evidence="7">
    <location>
        <begin position="320"/>
        <end position="342"/>
    </location>
</feature>
<dbReference type="Proteomes" id="UP000838324">
    <property type="component" value="Unassembled WGS sequence"/>
</dbReference>
<feature type="transmembrane region" description="Helical" evidence="7">
    <location>
        <begin position="351"/>
        <end position="373"/>
    </location>
</feature>
<dbReference type="SUPFAM" id="SSF103473">
    <property type="entry name" value="MFS general substrate transporter"/>
    <property type="match status" value="1"/>
</dbReference>
<dbReference type="InterPro" id="IPR011701">
    <property type="entry name" value="MFS"/>
</dbReference>